<dbReference type="Proteomes" id="UP000238176">
    <property type="component" value="Unassembled WGS sequence"/>
</dbReference>
<dbReference type="EMBL" id="PVTJ01000002">
    <property type="protein sequence ID" value="PRY60790.1"/>
    <property type="molecule type" value="Genomic_DNA"/>
</dbReference>
<proteinExistence type="predicted"/>
<sequence>MHSGDDGWLGDFSRGPAVFAVYREMEAAHPLSPPEYRIECNDGAGPRVICRIPDGSDPAPEWLGAWEGDEWCEWILKQALGLIKRPRNR</sequence>
<protein>
    <submittedName>
        <fullName evidence="1">Uncharacterized protein</fullName>
    </submittedName>
</protein>
<evidence type="ECO:0000313" key="2">
    <source>
        <dbReference type="Proteomes" id="UP000238176"/>
    </source>
</evidence>
<evidence type="ECO:0000313" key="1">
    <source>
        <dbReference type="EMBL" id="PRY60790.1"/>
    </source>
</evidence>
<keyword evidence="2" id="KW-1185">Reference proteome</keyword>
<reference evidence="1 2" key="1">
    <citation type="submission" date="2018-03" db="EMBL/GenBank/DDBJ databases">
        <title>Genomic Encyclopedia of Type Strains, Phase III (KMG-III): the genomes of soil and plant-associated and newly described type strains.</title>
        <authorList>
            <person name="Whitman W."/>
        </authorList>
    </citation>
    <scope>NUCLEOTIDE SEQUENCE [LARGE SCALE GENOMIC DNA]</scope>
    <source>
        <strain evidence="1 2">CGMCC 4.7067</strain>
    </source>
</reference>
<comment type="caution">
    <text evidence="1">The sequence shown here is derived from an EMBL/GenBank/DDBJ whole genome shotgun (WGS) entry which is preliminary data.</text>
</comment>
<organism evidence="1 2">
    <name type="scientific">Glycomyces artemisiae</name>
    <dbReference type="NCBI Taxonomy" id="1076443"/>
    <lineage>
        <taxon>Bacteria</taxon>
        <taxon>Bacillati</taxon>
        <taxon>Actinomycetota</taxon>
        <taxon>Actinomycetes</taxon>
        <taxon>Glycomycetales</taxon>
        <taxon>Glycomycetaceae</taxon>
        <taxon>Glycomyces</taxon>
    </lineage>
</organism>
<name>A0A2T0USA3_9ACTN</name>
<gene>
    <name evidence="1" type="ORF">B0I28_102402</name>
</gene>
<accession>A0A2T0USA3</accession>
<dbReference type="AlphaFoldDB" id="A0A2T0USA3"/>